<dbReference type="GeneID" id="36320264"/>
<protein>
    <recommendedName>
        <fullName evidence="3">EF-hand domain-containing protein</fullName>
    </recommendedName>
</protein>
<accession>A0A0F9YR32</accession>
<dbReference type="Proteomes" id="UP000034350">
    <property type="component" value="Unassembled WGS sequence"/>
</dbReference>
<evidence type="ECO:0000313" key="1">
    <source>
        <dbReference type="EMBL" id="KKO75012.1"/>
    </source>
</evidence>
<comment type="caution">
    <text evidence="1">The sequence shown here is derived from an EMBL/GenBank/DDBJ whole genome shotgun (WGS) entry which is preliminary data.</text>
</comment>
<dbReference type="VEuPathDB" id="MicrosporidiaDB:AAJ76_3600032438"/>
<reference evidence="1 2" key="1">
    <citation type="journal article" date="2015" name="Environ. Microbiol.">
        <title>Genome analyses suggest the presence of polyploidy and recent human-driven expansions in eight global populations of the honeybee pathogen Nosema ceranae.</title>
        <authorList>
            <person name="Pelin A."/>
            <person name="Selman M."/>
            <person name="Aris-Brosou S."/>
            <person name="Farinelli L."/>
            <person name="Corradi N."/>
        </authorList>
    </citation>
    <scope>NUCLEOTIDE SEQUENCE [LARGE SCALE GENOMIC DNA]</scope>
    <source>
        <strain evidence="1 2">PA08 1199</strain>
    </source>
</reference>
<dbReference type="EMBL" id="JPQZ01000036">
    <property type="protein sequence ID" value="KKO75012.1"/>
    <property type="molecule type" value="Genomic_DNA"/>
</dbReference>
<dbReference type="OrthoDB" id="26525at2759"/>
<dbReference type="AlphaFoldDB" id="A0A0F9YR32"/>
<sequence length="73" mass="8698">MFFVYAPLSMNKQKLTHLLSLFNSQYILKQEIIKYFSMGDKFNDEEMNILLKLLPFDSNDGINLRDFVDFILQ</sequence>
<organism evidence="1 2">
    <name type="scientific">Vairimorpha ceranae</name>
    <dbReference type="NCBI Taxonomy" id="40302"/>
    <lineage>
        <taxon>Eukaryota</taxon>
        <taxon>Fungi</taxon>
        <taxon>Fungi incertae sedis</taxon>
        <taxon>Microsporidia</taxon>
        <taxon>Nosematidae</taxon>
        <taxon>Vairimorpha</taxon>
    </lineage>
</organism>
<evidence type="ECO:0000313" key="2">
    <source>
        <dbReference type="Proteomes" id="UP000034350"/>
    </source>
</evidence>
<name>A0A0F9YR32_9MICR</name>
<dbReference type="VEuPathDB" id="MicrosporidiaDB:G9O61_00g019860"/>
<proteinExistence type="predicted"/>
<gene>
    <name evidence="1" type="ORF">AAJ76_3600032438</name>
</gene>
<keyword evidence="2" id="KW-1185">Reference proteome</keyword>
<dbReference type="SUPFAM" id="SSF47473">
    <property type="entry name" value="EF-hand"/>
    <property type="match status" value="1"/>
</dbReference>
<evidence type="ECO:0008006" key="3">
    <source>
        <dbReference type="Google" id="ProtNLM"/>
    </source>
</evidence>
<dbReference type="InterPro" id="IPR011992">
    <property type="entry name" value="EF-hand-dom_pair"/>
</dbReference>
<dbReference type="RefSeq" id="XP_024330754.1">
    <property type="nucleotide sequence ID" value="XM_024475327.1"/>
</dbReference>